<dbReference type="RefSeq" id="WP_012583269.1">
    <property type="nucleotide sequence ID" value="NC_011661.1"/>
</dbReference>
<dbReference type="EnsemblBacteria" id="ACK42185">
    <property type="protein sequence ID" value="ACK42185"/>
    <property type="gene ID" value="Dtur_0904"/>
</dbReference>
<evidence type="ECO:0000313" key="2">
    <source>
        <dbReference type="Proteomes" id="UP000007719"/>
    </source>
</evidence>
<dbReference type="KEGG" id="dtu:Dtur_0904"/>
<dbReference type="AlphaFoldDB" id="B8E157"/>
<reference evidence="2" key="1">
    <citation type="journal article" date="2016" name="Front. Microbiol.">
        <title>The complete genome sequence of hyperthermophile Dictyoglomus turgidum DSM 6724 reveals a specialized carbohydrate fermentor.</title>
        <authorList>
            <person name="Brumm P.J."/>
            <person name="Gowda K."/>
            <person name="Robb F.T."/>
            <person name="Mead D.A."/>
        </authorList>
    </citation>
    <scope>NUCLEOTIDE SEQUENCE [LARGE SCALE GENOMIC DNA]</scope>
    <source>
        <strain evidence="2">DSM 6724 / Z-1310</strain>
    </source>
</reference>
<dbReference type="HOGENOM" id="CLU_1352839_0_0_0"/>
<evidence type="ECO:0000313" key="1">
    <source>
        <dbReference type="EMBL" id="ACK42185.1"/>
    </source>
</evidence>
<keyword evidence="2" id="KW-1185">Reference proteome</keyword>
<dbReference type="STRING" id="515635.Dtur_0904"/>
<dbReference type="EMBL" id="CP001251">
    <property type="protein sequence ID" value="ACK42185.1"/>
    <property type="molecule type" value="Genomic_DNA"/>
</dbReference>
<dbReference type="Proteomes" id="UP000007719">
    <property type="component" value="Chromosome"/>
</dbReference>
<organism evidence="1 2">
    <name type="scientific">Dictyoglomus turgidum (strain DSM 6724 / Z-1310)</name>
    <dbReference type="NCBI Taxonomy" id="515635"/>
    <lineage>
        <taxon>Bacteria</taxon>
        <taxon>Pseudomonadati</taxon>
        <taxon>Dictyoglomota</taxon>
        <taxon>Dictyoglomia</taxon>
        <taxon>Dictyoglomales</taxon>
        <taxon>Dictyoglomaceae</taxon>
        <taxon>Dictyoglomus</taxon>
    </lineage>
</organism>
<dbReference type="OrthoDB" id="5419571at2"/>
<dbReference type="eggNOG" id="ENOG5033A7X">
    <property type="taxonomic scope" value="Bacteria"/>
</dbReference>
<proteinExistence type="predicted"/>
<dbReference type="InParanoid" id="B8E157"/>
<accession>B8E157</accession>
<name>B8E157_DICTD</name>
<sequence length="202" mass="24169">MSRCISCNKKKGKRRCPALSGLICTECCGTKRLKEINCPPDCTYLKEAQLYSIVRVEEKPADFQRKQWDLFWYFESLIYKFLLEFSSFTDEELLDVISLMEKEYQTRKKNLFLPSLHPRSTRASKLKSILEEEFTKLEKQVNDFGLPIFTLDDFLKVLSFEKERIERYMRKNRNVGNNLFIQVLRSEVEAFTVQRRREKIYE</sequence>
<gene>
    <name evidence="1" type="ordered locus">Dtur_0904</name>
</gene>
<protein>
    <submittedName>
        <fullName evidence="1">Uncharacterized protein</fullName>
    </submittedName>
</protein>